<dbReference type="InterPro" id="IPR011335">
    <property type="entry name" value="Restrct_endonuc-II-like"/>
</dbReference>
<keyword evidence="2" id="KW-0255">Endonuclease</keyword>
<dbReference type="EMBL" id="FZNS01000003">
    <property type="protein sequence ID" value="SNR53157.1"/>
    <property type="molecule type" value="Genomic_DNA"/>
</dbReference>
<organism evidence="2 3">
    <name type="scientific">Hymenobacter mucosus</name>
    <dbReference type="NCBI Taxonomy" id="1411120"/>
    <lineage>
        <taxon>Bacteria</taxon>
        <taxon>Pseudomonadati</taxon>
        <taxon>Bacteroidota</taxon>
        <taxon>Cytophagia</taxon>
        <taxon>Cytophagales</taxon>
        <taxon>Hymenobacteraceae</taxon>
        <taxon>Hymenobacter</taxon>
    </lineage>
</organism>
<evidence type="ECO:0000313" key="3">
    <source>
        <dbReference type="Proteomes" id="UP000198310"/>
    </source>
</evidence>
<feature type="domain" description="Restriction endonuclease type IV Mrr" evidence="1">
    <location>
        <begin position="38"/>
        <end position="121"/>
    </location>
</feature>
<protein>
    <submittedName>
        <fullName evidence="2">Restriction endonuclease</fullName>
    </submittedName>
</protein>
<reference evidence="3" key="1">
    <citation type="submission" date="2017-06" db="EMBL/GenBank/DDBJ databases">
        <authorList>
            <person name="Varghese N."/>
            <person name="Submissions S."/>
        </authorList>
    </citation>
    <scope>NUCLEOTIDE SEQUENCE [LARGE SCALE GENOMIC DNA]</scope>
    <source>
        <strain evidence="3">DSM 28041</strain>
    </source>
</reference>
<dbReference type="RefSeq" id="WP_089332423.1">
    <property type="nucleotide sequence ID" value="NZ_FZNS01000003.1"/>
</dbReference>
<keyword evidence="3" id="KW-1185">Reference proteome</keyword>
<gene>
    <name evidence="2" type="ORF">SAMN06269173_103425</name>
</gene>
<dbReference type="GO" id="GO:0004519">
    <property type="term" value="F:endonuclease activity"/>
    <property type="evidence" value="ECO:0007669"/>
    <property type="project" value="UniProtKB-KW"/>
</dbReference>
<name>A0A238X2N4_9BACT</name>
<sequence>MKAWRAFERLVALTTSDEHDDSITTVIPNARLKGYISGRKRQIDVLVDYRYSADLSRRLVVDAKDRKRPIDIKEVEAFEGLMRDVNAKRGILFCSNGYTKSALRRAQEHIGIRLVTEEEIDALDFSRWELCRSSACKEGLVLWDTYKAVICNGLISMYGLGKCDECGCFHVWCWDCGERQHLSGEDHWHCTCEPSWIWTSSKQREVDVSGLANDSLFLLLVHSDTSYDVIDRRPL</sequence>
<dbReference type="GO" id="GO:0003677">
    <property type="term" value="F:DNA binding"/>
    <property type="evidence" value="ECO:0007669"/>
    <property type="project" value="InterPro"/>
</dbReference>
<evidence type="ECO:0000313" key="2">
    <source>
        <dbReference type="EMBL" id="SNR53157.1"/>
    </source>
</evidence>
<dbReference type="GO" id="GO:0009307">
    <property type="term" value="P:DNA restriction-modification system"/>
    <property type="evidence" value="ECO:0007669"/>
    <property type="project" value="InterPro"/>
</dbReference>
<dbReference type="AlphaFoldDB" id="A0A238X2N4"/>
<proteinExistence type="predicted"/>
<keyword evidence="2" id="KW-0378">Hydrolase</keyword>
<dbReference type="InterPro" id="IPR007560">
    <property type="entry name" value="Restrct_endonuc_IV_Mrr"/>
</dbReference>
<accession>A0A238X2N4</accession>
<keyword evidence="2" id="KW-0540">Nuclease</keyword>
<evidence type="ECO:0000259" key="1">
    <source>
        <dbReference type="Pfam" id="PF04471"/>
    </source>
</evidence>
<dbReference type="Pfam" id="PF04471">
    <property type="entry name" value="Mrr_cat"/>
    <property type="match status" value="1"/>
</dbReference>
<dbReference type="SUPFAM" id="SSF52980">
    <property type="entry name" value="Restriction endonuclease-like"/>
    <property type="match status" value="1"/>
</dbReference>
<dbReference type="Proteomes" id="UP000198310">
    <property type="component" value="Unassembled WGS sequence"/>
</dbReference>